<gene>
    <name evidence="1" type="ORF">Q765_11205</name>
</gene>
<evidence type="ECO:0000313" key="1">
    <source>
        <dbReference type="EMBL" id="KGO86439.1"/>
    </source>
</evidence>
<proteinExistence type="predicted"/>
<dbReference type="Proteomes" id="UP000030152">
    <property type="component" value="Unassembled WGS sequence"/>
</dbReference>
<dbReference type="eggNOG" id="ENOG5030QPN">
    <property type="taxonomic scope" value="Bacteria"/>
</dbReference>
<dbReference type="OrthoDB" id="827658at2"/>
<sequence length="77" mass="9145">MDLEFSKLELIEMLLQTSKESVLSRVRAILEEEQDFVINNAFYTTLDERREEYERGEGQSFTWQEVKQNVRDAKNGI</sequence>
<dbReference type="RefSeq" id="WP_020213788.1">
    <property type="nucleotide sequence ID" value="NZ_JRLX01000010.1"/>
</dbReference>
<reference evidence="1 2" key="1">
    <citation type="submission" date="2013-09" db="EMBL/GenBank/DDBJ databases">
        <authorList>
            <person name="Zeng Z."/>
            <person name="Chen C."/>
        </authorList>
    </citation>
    <scope>NUCLEOTIDE SEQUENCE [LARGE SCALE GENOMIC DNA]</scope>
    <source>
        <strain evidence="1 2">WB 3.3-2</strain>
    </source>
</reference>
<evidence type="ECO:0008006" key="3">
    <source>
        <dbReference type="Google" id="ProtNLM"/>
    </source>
</evidence>
<accession>A0A0A2M2E0</accession>
<organism evidence="1 2">
    <name type="scientific">Flavobacterium rivuli WB 3.3-2 = DSM 21788</name>
    <dbReference type="NCBI Taxonomy" id="1121895"/>
    <lineage>
        <taxon>Bacteria</taxon>
        <taxon>Pseudomonadati</taxon>
        <taxon>Bacteroidota</taxon>
        <taxon>Flavobacteriia</taxon>
        <taxon>Flavobacteriales</taxon>
        <taxon>Flavobacteriaceae</taxon>
        <taxon>Flavobacterium</taxon>
    </lineage>
</organism>
<protein>
    <recommendedName>
        <fullName evidence="3">Addiction module protein</fullName>
    </recommendedName>
</protein>
<dbReference type="STRING" id="1121895.GCA_000378485_02620"/>
<dbReference type="EMBL" id="JRLX01000010">
    <property type="protein sequence ID" value="KGO86439.1"/>
    <property type="molecule type" value="Genomic_DNA"/>
</dbReference>
<comment type="caution">
    <text evidence="1">The sequence shown here is derived from an EMBL/GenBank/DDBJ whole genome shotgun (WGS) entry which is preliminary data.</text>
</comment>
<evidence type="ECO:0000313" key="2">
    <source>
        <dbReference type="Proteomes" id="UP000030152"/>
    </source>
</evidence>
<keyword evidence="2" id="KW-1185">Reference proteome</keyword>
<name>A0A0A2M2E0_9FLAO</name>
<dbReference type="AlphaFoldDB" id="A0A0A2M2E0"/>